<dbReference type="InterPro" id="IPR054363">
    <property type="entry name" value="GH95_cat"/>
</dbReference>
<dbReference type="SUPFAM" id="SSF48208">
    <property type="entry name" value="Six-hairpin glycosidases"/>
    <property type="match status" value="1"/>
</dbReference>
<dbReference type="EMBL" id="DVNK01000051">
    <property type="protein sequence ID" value="HIU47286.1"/>
    <property type="molecule type" value="Genomic_DNA"/>
</dbReference>
<proteinExistence type="predicted"/>
<dbReference type="Pfam" id="PF14498">
    <property type="entry name" value="Glyco_hyd_65N_2"/>
    <property type="match status" value="1"/>
</dbReference>
<dbReference type="Pfam" id="PF22124">
    <property type="entry name" value="Glyco_hydro_95_cat"/>
    <property type="match status" value="1"/>
</dbReference>
<dbReference type="GO" id="GO:0004560">
    <property type="term" value="F:alpha-L-fucosidase activity"/>
    <property type="evidence" value="ECO:0007669"/>
    <property type="project" value="TreeGrafter"/>
</dbReference>
<evidence type="ECO:0000259" key="1">
    <source>
        <dbReference type="Pfam" id="PF14498"/>
    </source>
</evidence>
<protein>
    <submittedName>
        <fullName evidence="3">Glycoside hydrolase family 95 protein</fullName>
    </submittedName>
</protein>
<organism evidence="3 4">
    <name type="scientific">Candidatus Fimadaptatus faecigallinarum</name>
    <dbReference type="NCBI Taxonomy" id="2840814"/>
    <lineage>
        <taxon>Bacteria</taxon>
        <taxon>Bacillati</taxon>
        <taxon>Bacillota</taxon>
        <taxon>Clostridia</taxon>
        <taxon>Eubacteriales</taxon>
        <taxon>Candidatus Fimadaptatus</taxon>
    </lineage>
</organism>
<dbReference type="Gene3D" id="2.70.98.50">
    <property type="entry name" value="putative glycoside hydrolase family protein from bacillus halodurans"/>
    <property type="match status" value="1"/>
</dbReference>
<reference evidence="3" key="2">
    <citation type="journal article" date="2021" name="PeerJ">
        <title>Extensive microbial diversity within the chicken gut microbiome revealed by metagenomics and culture.</title>
        <authorList>
            <person name="Gilroy R."/>
            <person name="Ravi A."/>
            <person name="Getino M."/>
            <person name="Pursley I."/>
            <person name="Horton D.L."/>
            <person name="Alikhan N.F."/>
            <person name="Baker D."/>
            <person name="Gharbi K."/>
            <person name="Hall N."/>
            <person name="Watson M."/>
            <person name="Adriaenssens E.M."/>
            <person name="Foster-Nyarko E."/>
            <person name="Jarju S."/>
            <person name="Secka A."/>
            <person name="Antonio M."/>
            <person name="Oren A."/>
            <person name="Chaudhuri R.R."/>
            <person name="La Ragione R."/>
            <person name="Hildebrand F."/>
            <person name="Pallen M.J."/>
        </authorList>
    </citation>
    <scope>NUCLEOTIDE SEQUENCE</scope>
    <source>
        <strain evidence="3">ChiSxjej2B14-8506</strain>
    </source>
</reference>
<evidence type="ECO:0000313" key="3">
    <source>
        <dbReference type="EMBL" id="HIU47286.1"/>
    </source>
</evidence>
<sequence>MNIFYSAPAPTWNDALPLGNGFMGAMMFGGTVVDRMQLNEDSVWSGDFRDRTNPDARTTLPEVRRLLREGRITEATRLSEMGLAGCPDKQRHYEPLCDLILYMGSDGDELSLHSKRDLTRIPDMRRFDREYSNYRRTLDLERAVHTVEYQKADRHVRREAFISYPDRVMALRCAGEHFRAVLSRGAYMHNSIMPDANTIALTGRTSADGIRYAVAVRALGCDVRRLGETLICSGDTVLLVAAATDFRYDDPLREVYARLNAAEARGYEALLEAHVADISRLTRRCGLALKSDHELESLPTDARLKRVRDGGFDAGLINAYFAFGRYLLASCSRPGSLPANLQGIWNQDMTPAWDSKYTININTEMNYWPC</sequence>
<accession>A0A9D1S563</accession>
<dbReference type="PANTHER" id="PTHR31084:SF0">
    <property type="entry name" value="ALPHA-L-FUCOSIDASE 2"/>
    <property type="match status" value="1"/>
</dbReference>
<comment type="caution">
    <text evidence="3">The sequence shown here is derived from an EMBL/GenBank/DDBJ whole genome shotgun (WGS) entry which is preliminary data.</text>
</comment>
<reference evidence="3" key="1">
    <citation type="submission" date="2020-10" db="EMBL/GenBank/DDBJ databases">
        <authorList>
            <person name="Gilroy R."/>
        </authorList>
    </citation>
    <scope>NUCLEOTIDE SEQUENCE</scope>
    <source>
        <strain evidence="3">ChiSxjej2B14-8506</strain>
    </source>
</reference>
<dbReference type="AlphaFoldDB" id="A0A9D1S563"/>
<evidence type="ECO:0000313" key="4">
    <source>
        <dbReference type="Proteomes" id="UP000824123"/>
    </source>
</evidence>
<evidence type="ECO:0000259" key="2">
    <source>
        <dbReference type="Pfam" id="PF22124"/>
    </source>
</evidence>
<keyword evidence="3" id="KW-0378">Hydrolase</keyword>
<dbReference type="Proteomes" id="UP000824123">
    <property type="component" value="Unassembled WGS sequence"/>
</dbReference>
<dbReference type="GO" id="GO:0005975">
    <property type="term" value="P:carbohydrate metabolic process"/>
    <property type="evidence" value="ECO:0007669"/>
    <property type="project" value="InterPro"/>
</dbReference>
<dbReference type="PANTHER" id="PTHR31084">
    <property type="entry name" value="ALPHA-L-FUCOSIDASE 2"/>
    <property type="match status" value="1"/>
</dbReference>
<dbReference type="InterPro" id="IPR027414">
    <property type="entry name" value="GH95_N_dom"/>
</dbReference>
<gene>
    <name evidence="3" type="ORF">IAC59_08535</name>
</gene>
<feature type="domain" description="Glycosyl hydrolase family 95 N-terminal" evidence="1">
    <location>
        <begin position="3"/>
        <end position="247"/>
    </location>
</feature>
<name>A0A9D1S563_9FIRM</name>
<feature type="domain" description="Glycosyl hydrolase family 95 catalytic" evidence="2">
    <location>
        <begin position="266"/>
        <end position="369"/>
    </location>
</feature>
<dbReference type="InterPro" id="IPR008928">
    <property type="entry name" value="6-hairpin_glycosidase_sf"/>
</dbReference>